<keyword evidence="2" id="KW-1185">Reference proteome</keyword>
<accession>A0ABT2LUD0</accession>
<dbReference type="Proteomes" id="UP001320831">
    <property type="component" value="Unassembled WGS sequence"/>
</dbReference>
<dbReference type="InterPro" id="IPR008972">
    <property type="entry name" value="Cupredoxin"/>
</dbReference>
<protein>
    <submittedName>
        <fullName evidence="1">Uncharacterized protein</fullName>
    </submittedName>
</protein>
<dbReference type="RefSeq" id="WP_260906966.1">
    <property type="nucleotide sequence ID" value="NZ_JAOCZP010000011.1"/>
</dbReference>
<organism evidence="1 2">
    <name type="scientific">Chelativorans salis</name>
    <dbReference type="NCBI Taxonomy" id="2978478"/>
    <lineage>
        <taxon>Bacteria</taxon>
        <taxon>Pseudomonadati</taxon>
        <taxon>Pseudomonadota</taxon>
        <taxon>Alphaproteobacteria</taxon>
        <taxon>Hyphomicrobiales</taxon>
        <taxon>Phyllobacteriaceae</taxon>
        <taxon>Chelativorans</taxon>
    </lineage>
</organism>
<dbReference type="SUPFAM" id="SSF49503">
    <property type="entry name" value="Cupredoxins"/>
    <property type="match status" value="1"/>
</dbReference>
<name>A0ABT2LUD0_9HYPH</name>
<dbReference type="Gene3D" id="2.60.40.420">
    <property type="entry name" value="Cupredoxins - blue copper proteins"/>
    <property type="match status" value="1"/>
</dbReference>
<proteinExistence type="predicted"/>
<sequence>MAATALFLLAVALPASGDERRVVEVSLVDGVASGAEFTDSSGSVPTLVVDQGDSIELRWTSDRAMALHLHGYDLEAEVEPETEATVSFDARAAGRFLVSTLIRFFPRSAVDAFRRAAKGSQLLVGVKGRFRFSQSGSRRAGQGQLAS</sequence>
<dbReference type="EMBL" id="JAOCZP010000011">
    <property type="protein sequence ID" value="MCT7378145.1"/>
    <property type="molecule type" value="Genomic_DNA"/>
</dbReference>
<gene>
    <name evidence="1" type="ORF">N5A92_24315</name>
</gene>
<evidence type="ECO:0000313" key="2">
    <source>
        <dbReference type="Proteomes" id="UP001320831"/>
    </source>
</evidence>
<evidence type="ECO:0000313" key="1">
    <source>
        <dbReference type="EMBL" id="MCT7378145.1"/>
    </source>
</evidence>
<comment type="caution">
    <text evidence="1">The sequence shown here is derived from an EMBL/GenBank/DDBJ whole genome shotgun (WGS) entry which is preliminary data.</text>
</comment>
<reference evidence="1 2" key="1">
    <citation type="submission" date="2022-09" db="EMBL/GenBank/DDBJ databases">
        <title>Chelativorans salina sp. nov., a novel slightly halophilic bacterium isolated from a saline lake sediment enrichment.</title>
        <authorList>
            <person name="Gao L."/>
            <person name="Fang B.-Z."/>
            <person name="Li W.-J."/>
        </authorList>
    </citation>
    <scope>NUCLEOTIDE SEQUENCE [LARGE SCALE GENOMIC DNA]</scope>
    <source>
        <strain evidence="1 2">EGI FJ00035</strain>
    </source>
</reference>